<proteinExistence type="predicted"/>
<dbReference type="PANTHER" id="PTHR47489">
    <property type="entry name" value="ACYL-COA N-ACYLTRANSFERASES (NAT) SUPERFAMILY PROTEIN"/>
    <property type="match status" value="1"/>
</dbReference>
<dbReference type="AlphaFoldDB" id="A0A2C9VUK4"/>
<sequence length="67" mass="7779">MERFSSNEESEKLQALQNFRYYQELETGSMWVRVMPAEMDITVKLLAESFAASMLLPVGYVSLWGLR</sequence>
<dbReference type="EMBL" id="CM004391">
    <property type="protein sequence ID" value="OAY49866.1"/>
    <property type="molecule type" value="Genomic_DNA"/>
</dbReference>
<evidence type="ECO:0000313" key="1">
    <source>
        <dbReference type="EMBL" id="OAY49866.1"/>
    </source>
</evidence>
<reference evidence="1" key="1">
    <citation type="submission" date="2016-02" db="EMBL/GenBank/DDBJ databases">
        <title>WGS assembly of Manihot esculenta.</title>
        <authorList>
            <person name="Bredeson J.V."/>
            <person name="Prochnik S.E."/>
            <person name="Lyons J.B."/>
            <person name="Schmutz J."/>
            <person name="Grimwood J."/>
            <person name="Vrebalov J."/>
            <person name="Bart R.S."/>
            <person name="Amuge T."/>
            <person name="Ferguson M.E."/>
            <person name="Green R."/>
            <person name="Putnam N."/>
            <person name="Stites J."/>
            <person name="Rounsley S."/>
            <person name="Rokhsar D.S."/>
        </authorList>
    </citation>
    <scope>NUCLEOTIDE SEQUENCE [LARGE SCALE GENOMIC DNA]</scope>
    <source>
        <tissue evidence="1">Leaf</tissue>
    </source>
</reference>
<accession>A0A2C9VUK4</accession>
<dbReference type="PANTHER" id="PTHR47489:SF2">
    <property type="entry name" value="GCN5-RELATED N-ACETYLTRANSFERASE 5, CHLOROPLASTIC"/>
    <property type="match status" value="1"/>
</dbReference>
<organism evidence="1">
    <name type="scientific">Manihot esculenta</name>
    <name type="common">Cassava</name>
    <name type="synonym">Jatropha manihot</name>
    <dbReference type="NCBI Taxonomy" id="3983"/>
    <lineage>
        <taxon>Eukaryota</taxon>
        <taxon>Viridiplantae</taxon>
        <taxon>Streptophyta</taxon>
        <taxon>Embryophyta</taxon>
        <taxon>Tracheophyta</taxon>
        <taxon>Spermatophyta</taxon>
        <taxon>Magnoliopsida</taxon>
        <taxon>eudicotyledons</taxon>
        <taxon>Gunneridae</taxon>
        <taxon>Pentapetalae</taxon>
        <taxon>rosids</taxon>
        <taxon>fabids</taxon>
        <taxon>Malpighiales</taxon>
        <taxon>Euphorbiaceae</taxon>
        <taxon>Crotonoideae</taxon>
        <taxon>Manihoteae</taxon>
        <taxon>Manihot</taxon>
    </lineage>
</organism>
<dbReference type="STRING" id="3983.A0A2C9VUK4"/>
<name>A0A2C9VUK4_MANES</name>
<protein>
    <submittedName>
        <fullName evidence="1">Uncharacterized protein</fullName>
    </submittedName>
</protein>
<gene>
    <name evidence="1" type="ORF">MANES_05G090200</name>
</gene>